<feature type="transmembrane region" description="Helical" evidence="8">
    <location>
        <begin position="303"/>
        <end position="324"/>
    </location>
</feature>
<feature type="domain" description="Major facilitator superfamily (MFS) profile" evidence="9">
    <location>
        <begin position="210"/>
        <end position="399"/>
    </location>
</feature>
<evidence type="ECO:0000313" key="10">
    <source>
        <dbReference type="EMBL" id="ACE85219.1"/>
    </source>
</evidence>
<organism evidence="10 11">
    <name type="scientific">Cellvibrio japonicus (strain Ueda107)</name>
    <name type="common">Pseudomonas fluorescens subsp. cellulosa</name>
    <dbReference type="NCBI Taxonomy" id="498211"/>
    <lineage>
        <taxon>Bacteria</taxon>
        <taxon>Pseudomonadati</taxon>
        <taxon>Pseudomonadota</taxon>
        <taxon>Gammaproteobacteria</taxon>
        <taxon>Cellvibrionales</taxon>
        <taxon>Cellvibrionaceae</taxon>
        <taxon>Cellvibrio</taxon>
    </lineage>
</organism>
<feature type="transmembrane region" description="Helical" evidence="8">
    <location>
        <begin position="206"/>
        <end position="225"/>
    </location>
</feature>
<feature type="transmembrane region" description="Helical" evidence="8">
    <location>
        <begin position="245"/>
        <end position="265"/>
    </location>
</feature>
<dbReference type="Proteomes" id="UP000001036">
    <property type="component" value="Chromosome"/>
</dbReference>
<dbReference type="InterPro" id="IPR036259">
    <property type="entry name" value="MFS_trans_sf"/>
</dbReference>
<dbReference type="InterPro" id="IPR024989">
    <property type="entry name" value="MFS_assoc_dom"/>
</dbReference>
<feature type="transmembrane region" description="Helical" evidence="8">
    <location>
        <begin position="345"/>
        <end position="362"/>
    </location>
</feature>
<dbReference type="AlphaFoldDB" id="B3PHF3"/>
<feature type="transmembrane region" description="Helical" evidence="8">
    <location>
        <begin position="21"/>
        <end position="39"/>
    </location>
</feature>
<evidence type="ECO:0000256" key="3">
    <source>
        <dbReference type="ARBA" id="ARBA00022475"/>
    </source>
</evidence>
<keyword evidence="11" id="KW-1185">Reference proteome</keyword>
<feature type="transmembrane region" description="Helical" evidence="8">
    <location>
        <begin position="368"/>
        <end position="387"/>
    </location>
</feature>
<dbReference type="PIRSF" id="PIRSF004925">
    <property type="entry name" value="HcaT"/>
    <property type="match status" value="1"/>
</dbReference>
<proteinExistence type="predicted"/>
<dbReference type="InterPro" id="IPR026032">
    <property type="entry name" value="HcaT-like"/>
</dbReference>
<dbReference type="SUPFAM" id="SSF103473">
    <property type="entry name" value="MFS general substrate transporter"/>
    <property type="match status" value="1"/>
</dbReference>
<evidence type="ECO:0000256" key="8">
    <source>
        <dbReference type="SAM" id="Phobius"/>
    </source>
</evidence>
<keyword evidence="7 8" id="KW-0472">Membrane</keyword>
<dbReference type="InterPro" id="IPR020846">
    <property type="entry name" value="MFS_dom"/>
</dbReference>
<dbReference type="STRING" id="498211.CJA_1948"/>
<dbReference type="Gene3D" id="1.20.1250.20">
    <property type="entry name" value="MFS general substrate transporter like domains"/>
    <property type="match status" value="2"/>
</dbReference>
<evidence type="ECO:0000256" key="5">
    <source>
        <dbReference type="ARBA" id="ARBA00022692"/>
    </source>
</evidence>
<keyword evidence="5 8" id="KW-0812">Transmembrane</keyword>
<keyword evidence="3" id="KW-1003">Cell membrane</keyword>
<evidence type="ECO:0000256" key="7">
    <source>
        <dbReference type="ARBA" id="ARBA00023136"/>
    </source>
</evidence>
<feature type="transmembrane region" description="Helical" evidence="8">
    <location>
        <begin position="167"/>
        <end position="185"/>
    </location>
</feature>
<feature type="transmembrane region" description="Helical" evidence="8">
    <location>
        <begin position="144"/>
        <end position="161"/>
    </location>
</feature>
<keyword evidence="6 8" id="KW-1133">Transmembrane helix</keyword>
<dbReference type="KEGG" id="cja:CJA_1948"/>
<dbReference type="PANTHER" id="PTHR23522:SF10">
    <property type="entry name" value="3-PHENYLPROPIONIC ACID TRANSPORTER-RELATED"/>
    <property type="match status" value="1"/>
</dbReference>
<dbReference type="eggNOG" id="COG2814">
    <property type="taxonomic scope" value="Bacteria"/>
</dbReference>
<name>B3PHF3_CELJU</name>
<evidence type="ECO:0000256" key="6">
    <source>
        <dbReference type="ARBA" id="ARBA00022989"/>
    </source>
</evidence>
<dbReference type="EMBL" id="CP000934">
    <property type="protein sequence ID" value="ACE85219.1"/>
    <property type="molecule type" value="Genomic_DNA"/>
</dbReference>
<feature type="transmembrane region" description="Helical" evidence="8">
    <location>
        <begin position="51"/>
        <end position="70"/>
    </location>
</feature>
<evidence type="ECO:0000259" key="9">
    <source>
        <dbReference type="PROSITE" id="PS50850"/>
    </source>
</evidence>
<gene>
    <name evidence="10" type="ordered locus">CJA_1948</name>
</gene>
<sequence length="399" mass="44689">MLSMTPSMPTSASLPYWRLSGFYFFYFAVVGALVPYWGIYLKSLDYSSRDVGVITAIILATRIIAPNFWGWLADKTQRRLQIIRLGSFLAALVFAGVLVDQRYAWLVLVVSGYTFFWHAILPQFEVITLGYLGNNYHRYGRIRLWGSLGFVAAVVGLGWIFDYLPVGYLPVFILSFLILIWLSSLSFHEQPTSGTAVPGKGFMARLLQPSVICFLVASFLLQFSHGPYYTFYSLYLVENYGYSPMATGLLWALGVMAEVLMFVYIARLFHRYSLRQLMLWTLLLSGVRWLVIGYGAWSLSLLLVAQLLHACSFAVAHAVAIEIVRRQFGGGHQGQGQAMYSSMSYGAGGAIGALISGLLWDFNPAHTFLLAALAAFLAFVVSCFWLYPDSSPQVLPRYE</sequence>
<dbReference type="NCBIfam" id="NF037955">
    <property type="entry name" value="mfs"/>
    <property type="match status" value="1"/>
</dbReference>
<dbReference type="Pfam" id="PF12832">
    <property type="entry name" value="MFS_1_like"/>
    <property type="match status" value="1"/>
</dbReference>
<feature type="transmembrane region" description="Helical" evidence="8">
    <location>
        <begin position="277"/>
        <end position="297"/>
    </location>
</feature>
<accession>B3PHF3</accession>
<feature type="transmembrane region" description="Helical" evidence="8">
    <location>
        <begin position="82"/>
        <end position="99"/>
    </location>
</feature>
<dbReference type="PROSITE" id="PS50850">
    <property type="entry name" value="MFS"/>
    <property type="match status" value="1"/>
</dbReference>
<keyword evidence="4" id="KW-0997">Cell inner membrane</keyword>
<feature type="transmembrane region" description="Helical" evidence="8">
    <location>
        <begin position="105"/>
        <end position="132"/>
    </location>
</feature>
<evidence type="ECO:0000313" key="11">
    <source>
        <dbReference type="Proteomes" id="UP000001036"/>
    </source>
</evidence>
<keyword evidence="2" id="KW-0813">Transport</keyword>
<evidence type="ECO:0000256" key="4">
    <source>
        <dbReference type="ARBA" id="ARBA00022519"/>
    </source>
</evidence>
<dbReference type="GO" id="GO:0005886">
    <property type="term" value="C:plasma membrane"/>
    <property type="evidence" value="ECO:0007669"/>
    <property type="project" value="UniProtKB-SubCell"/>
</dbReference>
<dbReference type="PANTHER" id="PTHR23522">
    <property type="entry name" value="BLL5896 PROTEIN"/>
    <property type="match status" value="1"/>
</dbReference>
<dbReference type="GO" id="GO:0030395">
    <property type="term" value="F:lactose binding"/>
    <property type="evidence" value="ECO:0007669"/>
    <property type="project" value="TreeGrafter"/>
</dbReference>
<dbReference type="HOGENOM" id="CLU_013133_6_0_6"/>
<comment type="subcellular location">
    <subcellularLocation>
        <location evidence="1">Cell inner membrane</location>
        <topology evidence="1">Multi-pass membrane protein</topology>
    </subcellularLocation>
</comment>
<protein>
    <submittedName>
        <fullName evidence="10">Putative transporter</fullName>
    </submittedName>
</protein>
<evidence type="ECO:0000256" key="1">
    <source>
        <dbReference type="ARBA" id="ARBA00004429"/>
    </source>
</evidence>
<reference evidence="10 11" key="1">
    <citation type="journal article" date="2008" name="J. Bacteriol.">
        <title>Insights into plant cell wall degradation from the genome sequence of the soil bacterium Cellvibrio japonicus.</title>
        <authorList>
            <person name="Deboy R.T."/>
            <person name="Mongodin E.F."/>
            <person name="Fouts D.E."/>
            <person name="Tailford L.E."/>
            <person name="Khouri H."/>
            <person name="Emerson J.B."/>
            <person name="Mohamoud Y."/>
            <person name="Watkins K."/>
            <person name="Henrissat B."/>
            <person name="Gilbert H.J."/>
            <person name="Nelson K.E."/>
        </authorList>
    </citation>
    <scope>NUCLEOTIDE SEQUENCE [LARGE SCALE GENOMIC DNA]</scope>
    <source>
        <strain evidence="10 11">Ueda107</strain>
    </source>
</reference>
<dbReference type="GO" id="GO:0015528">
    <property type="term" value="F:lactose:proton symporter activity"/>
    <property type="evidence" value="ECO:0007669"/>
    <property type="project" value="TreeGrafter"/>
</dbReference>
<evidence type="ECO:0000256" key="2">
    <source>
        <dbReference type="ARBA" id="ARBA00022448"/>
    </source>
</evidence>